<evidence type="ECO:0000256" key="1">
    <source>
        <dbReference type="SAM" id="Coils"/>
    </source>
</evidence>
<protein>
    <recommendedName>
        <fullName evidence="5">Phage tail tape measure protein</fullName>
    </recommendedName>
</protein>
<feature type="transmembrane region" description="Helical" evidence="2">
    <location>
        <begin position="285"/>
        <end position="307"/>
    </location>
</feature>
<sequence length="1257" mass="136620">MTTGGATNVGEIRARITLEMADFRRQMDEARRRIQDLERDSRRGADGMRDFSKALAGIGAGAVLTKLVSEMRQAVNEANKLFNAFQGLNAVAKGFGIQTADAQKAAQDLAKRGFLTLTESVLAFKTAMSTGLDLEESTKLINSLADSAAYNRQSFYTMGGAIQASLDGIKNGNSVLSDAVGVTKNLSVMQAEYARTIGTTAGKLTDAEKIQAAYNGFIREGAIFTGNADQAMQGFTGSQNRFTQATNEAQVAFGQSFIPSFQLLLDSLTPAIIGMADFVTENKELVAGLTAGTVGVLGFVAILATVPPALKLIVTGLRALALTSGPIGIAVLAIGALAGGIAALTTARAADKQATEDMLKAQKEINTLLDKAPVDQSAADIETLTAKTKELTEALNERASMEKRLNEIQAAGEQGLGNPAMMSEAMDINEALGEMDDKLRNMGFDGVEAATSKLEEMNKALKYSIDSISDQDKAEASALATKKQTLVEMGALASQFKELSGLQTLDASQKGRLVDVTEKLIEQYPELNARQGEDGIIRADNIDMIISQIATDKKYTDTAADHVAQRIRNFSKENEAQAKSVQTQIDNYTRLIKAMAQVSGAKADTFAESVKQGEDKMNGKTPGVMDIVYNDYLTNKVTQEAQVKLDEALAQQQKYSDTVREMEKLAAQVENGAQTFTKDIIAPDAPKAAKEKKEKTGKTPAELAAEMRKAAYEAELKTVQFQADFYDMTADQQIAKYDALKKKHATFLKESVDDARTLTLQLKRLSEDSVQTRYDFSATWIDAEEKRMEDSGKTELQIAQTKLDAWTRLRNRYTKDSEQYKAADNQVRQSRKDVAQETAEEEKKLYDQRTKLIDKEIRRLEDSGATEEAIAKYKVEAWTALRAKYAKDSEYYEKADESLYQSRKTYMQKTSDLAEKLVTAEKKRIETAKKTELDAIETRKAAYVSAQDAKIAAIDALLAAESQLNTDVDYGTQLAEKQARLAELASAVGQEGKDERDALLKEIAKMQLEHDRDLRKRELESQKAALSDEKTAQLSAYDAEKSAAEAQYELLTAAFDAYSGDIKSIEAGIAAFRISEAANANTAILSELDTFIAQYNAKMAAVSATRAATQKDSDLLEYNSNKTLWTSAKAAGDKAEMARLTARNEELRRLYGISSDTGALQAFATGGIVQGAAGAAVPILAHGGEIVLNAVQQSALWETLSSPRISPSAPAAPTYITQNIDMGVDEVTLTDKADIASFYSERTRAASRMQSEGGKDV</sequence>
<comment type="caution">
    <text evidence="3">The sequence shown here is derived from an EMBL/GenBank/DDBJ whole genome shotgun (WGS) entry which is preliminary data.</text>
</comment>
<dbReference type="OrthoDB" id="2663535at2"/>
<proteinExistence type="predicted"/>
<accession>A0A1R0YA88</accession>
<evidence type="ECO:0000313" key="4">
    <source>
        <dbReference type="Proteomes" id="UP000187439"/>
    </source>
</evidence>
<feature type="coiled-coil region" evidence="1">
    <location>
        <begin position="384"/>
        <end position="411"/>
    </location>
</feature>
<evidence type="ECO:0000313" key="3">
    <source>
        <dbReference type="EMBL" id="OMD44296.1"/>
    </source>
</evidence>
<dbReference type="RefSeq" id="WP_076116664.1">
    <property type="nucleotide sequence ID" value="NZ_MPTC01000001.1"/>
</dbReference>
<organism evidence="3 4">
    <name type="scientific">Paenibacillus odorifer</name>
    <dbReference type="NCBI Taxonomy" id="189426"/>
    <lineage>
        <taxon>Bacteria</taxon>
        <taxon>Bacillati</taxon>
        <taxon>Bacillota</taxon>
        <taxon>Bacilli</taxon>
        <taxon>Bacillales</taxon>
        <taxon>Paenibacillaceae</taxon>
        <taxon>Paenibacillus</taxon>
    </lineage>
</organism>
<dbReference type="Proteomes" id="UP000187439">
    <property type="component" value="Unassembled WGS sequence"/>
</dbReference>
<evidence type="ECO:0008006" key="5">
    <source>
        <dbReference type="Google" id="ProtNLM"/>
    </source>
</evidence>
<reference evidence="3 4" key="1">
    <citation type="submission" date="2016-10" db="EMBL/GenBank/DDBJ databases">
        <title>Paenibacillus species isolates.</title>
        <authorList>
            <person name="Beno S.M."/>
        </authorList>
    </citation>
    <scope>NUCLEOTIDE SEQUENCE [LARGE SCALE GENOMIC DNA]</scope>
    <source>
        <strain evidence="3 4">FSL H7-0710</strain>
    </source>
</reference>
<name>A0A1R0YA88_9BACL</name>
<gene>
    <name evidence="3" type="ORF">BSK52_01845</name>
</gene>
<keyword evidence="2" id="KW-0472">Membrane</keyword>
<feature type="coiled-coil region" evidence="1">
    <location>
        <begin position="13"/>
        <end position="40"/>
    </location>
</feature>
<feature type="transmembrane region" description="Helical" evidence="2">
    <location>
        <begin position="319"/>
        <end position="344"/>
    </location>
</feature>
<keyword evidence="1" id="KW-0175">Coiled coil</keyword>
<keyword evidence="2" id="KW-1133">Transmembrane helix</keyword>
<dbReference type="AlphaFoldDB" id="A0A1R0YA88"/>
<dbReference type="EMBL" id="MPTC01000001">
    <property type="protein sequence ID" value="OMD44296.1"/>
    <property type="molecule type" value="Genomic_DNA"/>
</dbReference>
<evidence type="ECO:0000256" key="2">
    <source>
        <dbReference type="SAM" id="Phobius"/>
    </source>
</evidence>
<keyword evidence="2" id="KW-0812">Transmembrane</keyword>